<reference evidence="3 4" key="1">
    <citation type="submission" date="2019-09" db="EMBL/GenBank/DDBJ databases">
        <title>Chitinophaga ginsengihumi sp. nov., isolated from soil of ginseng rhizosphere.</title>
        <authorList>
            <person name="Lee J."/>
        </authorList>
    </citation>
    <scope>NUCLEOTIDE SEQUENCE [LARGE SCALE GENOMIC DNA]</scope>
    <source>
        <strain evidence="3 4">BN140078</strain>
    </source>
</reference>
<evidence type="ECO:0000259" key="2">
    <source>
        <dbReference type="Pfam" id="PF12708"/>
    </source>
</evidence>
<feature type="domain" description="Rhamnogalacturonase A/B/Epimerase-like pectate lyase" evidence="2">
    <location>
        <begin position="70"/>
        <end position="139"/>
    </location>
</feature>
<evidence type="ECO:0000313" key="4">
    <source>
        <dbReference type="Proteomes" id="UP000324611"/>
    </source>
</evidence>
<dbReference type="SMART" id="SM00710">
    <property type="entry name" value="PbH1"/>
    <property type="match status" value="10"/>
</dbReference>
<dbReference type="AlphaFoldDB" id="A0A5B2W298"/>
<protein>
    <recommendedName>
        <fullName evidence="5">Parallel beta helix pectate lyase-like protein</fullName>
    </recommendedName>
</protein>
<keyword evidence="4" id="KW-1185">Reference proteome</keyword>
<dbReference type="InterPro" id="IPR024535">
    <property type="entry name" value="RHGA/B-epi-like_pectate_lyase"/>
</dbReference>
<dbReference type="InterPro" id="IPR006626">
    <property type="entry name" value="PbH1"/>
</dbReference>
<dbReference type="InterPro" id="IPR012334">
    <property type="entry name" value="Pectin_lyas_fold"/>
</dbReference>
<accession>A0A5B2W298</accession>
<feature type="domain" description="Periplasmic copper-binding protein NosD beta helix" evidence="1">
    <location>
        <begin position="481"/>
        <end position="617"/>
    </location>
</feature>
<evidence type="ECO:0000313" key="3">
    <source>
        <dbReference type="EMBL" id="KAA2245761.1"/>
    </source>
</evidence>
<evidence type="ECO:0000259" key="1">
    <source>
        <dbReference type="Pfam" id="PF05048"/>
    </source>
</evidence>
<organism evidence="3 4">
    <name type="scientific">Chitinophaga agrisoli</name>
    <dbReference type="NCBI Taxonomy" id="2607653"/>
    <lineage>
        <taxon>Bacteria</taxon>
        <taxon>Pseudomonadati</taxon>
        <taxon>Bacteroidota</taxon>
        <taxon>Chitinophagia</taxon>
        <taxon>Chitinophagales</taxon>
        <taxon>Chitinophagaceae</taxon>
        <taxon>Chitinophaga</taxon>
    </lineage>
</organism>
<feature type="domain" description="Periplasmic copper-binding protein NosD beta helix" evidence="1">
    <location>
        <begin position="281"/>
        <end position="406"/>
    </location>
</feature>
<dbReference type="Pfam" id="PF12708">
    <property type="entry name" value="Pect-lyase_RHGA_epim"/>
    <property type="match status" value="1"/>
</dbReference>
<dbReference type="Pfam" id="PF05048">
    <property type="entry name" value="NosD"/>
    <property type="match status" value="2"/>
</dbReference>
<dbReference type="Proteomes" id="UP000324611">
    <property type="component" value="Unassembled WGS sequence"/>
</dbReference>
<reference evidence="3 4" key="2">
    <citation type="submission" date="2019-09" db="EMBL/GenBank/DDBJ databases">
        <authorList>
            <person name="Jin C."/>
        </authorList>
    </citation>
    <scope>NUCLEOTIDE SEQUENCE [LARGE SCALE GENOMIC DNA]</scope>
    <source>
        <strain evidence="3 4">BN140078</strain>
    </source>
</reference>
<dbReference type="EMBL" id="VUOC01000001">
    <property type="protein sequence ID" value="KAA2245761.1"/>
    <property type="molecule type" value="Genomic_DNA"/>
</dbReference>
<dbReference type="SUPFAM" id="SSF51126">
    <property type="entry name" value="Pectin lyase-like"/>
    <property type="match status" value="2"/>
</dbReference>
<comment type="caution">
    <text evidence="3">The sequence shown here is derived from an EMBL/GenBank/DDBJ whole genome shotgun (WGS) entry which is preliminary data.</text>
</comment>
<dbReference type="RefSeq" id="WP_149837151.1">
    <property type="nucleotide sequence ID" value="NZ_VUOC01000001.1"/>
</dbReference>
<name>A0A5B2W298_9BACT</name>
<sequence length="697" mass="75410">MTVTSIATLKSTNGAAPNEYSHVLGYYTPGDGGGGAFYWDDAATDAEDGIVTIKAPNATGRWKRLHMHIIDVKWAGAKGDGTTNDITAVQQAIDFCSQNGYTLKLSPGTYLCNGSLWLKDNTVITGAGSISVLKIGASGQIRGEKGGVRNYGFSTKYLDEIIPANGEDYDNVLLTTDVAKGSVTLPVASTTQVNIGDVVYTYNDFGDAWAILENVAFSAEWNNYDNPLAQMEVFTVVAKTTTTVTLNRPTLFDCPKDAPFRKLIGVRDVWLSDFKVEFVAEVQNGILLEQIRNCRIDKLVLQNGGIALMNKSAWSTVTNCTITTNTYRCIVVDAFSTGNRISNNTCNYTHGGDAAILVMMSNNNSVCNNTVEGSGGRPLDELGICCHARSYNNVFVGNVVRNMAEGYGLYFGCWANTFHANSSAKCFVDYSVYYAGKATISGAVSFGTSEIRDNIVLPPDPPGTIRLKRSLSIFGSRDIVVTDGIFEKNMLIQATKNVVIANNTLQGDLTLIPDLSDAGPVIRNNRIISTGKCISVMVPVYNTTAPYTPILIEGNYLEGNADRLIYIQRAVHVYIRHNTIKANDHIGVGFNDVASFTAITNNHFMDCAVAVDFSATPGSNVSTSYAAVKDNQFFNCTTMYQSWVSPVNNSFIGKCGVNGFEIMNLAATVPVTPDKKWVYIAAADGQTGAANWKEITL</sequence>
<dbReference type="InterPro" id="IPR011050">
    <property type="entry name" value="Pectin_lyase_fold/virulence"/>
</dbReference>
<proteinExistence type="predicted"/>
<evidence type="ECO:0008006" key="5">
    <source>
        <dbReference type="Google" id="ProtNLM"/>
    </source>
</evidence>
<dbReference type="InterPro" id="IPR007742">
    <property type="entry name" value="NosD_dom"/>
</dbReference>
<gene>
    <name evidence="3" type="ORF">F0L74_07360</name>
</gene>
<dbReference type="Gene3D" id="2.160.20.10">
    <property type="entry name" value="Single-stranded right-handed beta-helix, Pectin lyase-like"/>
    <property type="match status" value="3"/>
</dbReference>